<name>A0A4Y2M9D8_ARAVE</name>
<reference evidence="2 3" key="1">
    <citation type="journal article" date="2019" name="Sci. Rep.">
        <title>Orb-weaving spider Araneus ventricosus genome elucidates the spidroin gene catalogue.</title>
        <authorList>
            <person name="Kono N."/>
            <person name="Nakamura H."/>
            <person name="Ohtoshi R."/>
            <person name="Moran D.A.P."/>
            <person name="Shinohara A."/>
            <person name="Yoshida Y."/>
            <person name="Fujiwara M."/>
            <person name="Mori M."/>
            <person name="Tomita M."/>
            <person name="Arakawa K."/>
        </authorList>
    </citation>
    <scope>NUCLEOTIDE SEQUENCE [LARGE SCALE GENOMIC DNA]</scope>
</reference>
<dbReference type="OrthoDB" id="5983381at2759"/>
<evidence type="ECO:0000313" key="2">
    <source>
        <dbReference type="EMBL" id="GBN23735.1"/>
    </source>
</evidence>
<keyword evidence="1" id="KW-1133">Transmembrane helix</keyword>
<organism evidence="2 3">
    <name type="scientific">Araneus ventricosus</name>
    <name type="common">Orbweaver spider</name>
    <name type="synonym">Epeira ventricosa</name>
    <dbReference type="NCBI Taxonomy" id="182803"/>
    <lineage>
        <taxon>Eukaryota</taxon>
        <taxon>Metazoa</taxon>
        <taxon>Ecdysozoa</taxon>
        <taxon>Arthropoda</taxon>
        <taxon>Chelicerata</taxon>
        <taxon>Arachnida</taxon>
        <taxon>Araneae</taxon>
        <taxon>Araneomorphae</taxon>
        <taxon>Entelegynae</taxon>
        <taxon>Araneoidea</taxon>
        <taxon>Araneidae</taxon>
        <taxon>Araneus</taxon>
    </lineage>
</organism>
<evidence type="ECO:0000256" key="1">
    <source>
        <dbReference type="SAM" id="Phobius"/>
    </source>
</evidence>
<dbReference type="EMBL" id="BGPR01007033">
    <property type="protein sequence ID" value="GBN23735.1"/>
    <property type="molecule type" value="Genomic_DNA"/>
</dbReference>
<feature type="transmembrane region" description="Helical" evidence="1">
    <location>
        <begin position="29"/>
        <end position="47"/>
    </location>
</feature>
<dbReference type="Proteomes" id="UP000499080">
    <property type="component" value="Unassembled WGS sequence"/>
</dbReference>
<keyword evidence="1" id="KW-0812">Transmembrane</keyword>
<dbReference type="AlphaFoldDB" id="A0A4Y2M9D8"/>
<accession>A0A4Y2M9D8</accession>
<proteinExistence type="predicted"/>
<keyword evidence="3" id="KW-1185">Reference proteome</keyword>
<comment type="caution">
    <text evidence="2">The sequence shown here is derived from an EMBL/GenBank/DDBJ whole genome shotgun (WGS) entry which is preliminary data.</text>
</comment>
<protein>
    <submittedName>
        <fullName evidence="2">Uncharacterized protein</fullName>
    </submittedName>
</protein>
<evidence type="ECO:0000313" key="3">
    <source>
        <dbReference type="Proteomes" id="UP000499080"/>
    </source>
</evidence>
<sequence length="118" mass="13857">MEERTVDDKSSRTPSRLWYCVERLRTGSVLLWVLCLTSWIVLCMYRYRLVHVEDRVSALEARFDLLGMGQNPSSAMDHHHAYIKSVIRQVRFPPRIFFIPCVLILTNCEPIPVRKILP</sequence>
<keyword evidence="1" id="KW-0472">Membrane</keyword>
<gene>
    <name evidence="2" type="ORF">AVEN_147176_1</name>
</gene>